<dbReference type="CDD" id="cd00842">
    <property type="entry name" value="MPP_ASMase"/>
    <property type="match status" value="1"/>
</dbReference>
<dbReference type="InterPro" id="IPR008139">
    <property type="entry name" value="SaposinB_dom"/>
</dbReference>
<keyword evidence="4 13" id="KW-0479">Metal-binding</keyword>
<gene>
    <name evidence="16" type="ORF">CYNAS_LOCUS19482</name>
</gene>
<dbReference type="Pfam" id="PF19272">
    <property type="entry name" value="ASMase_C"/>
    <property type="match status" value="1"/>
</dbReference>
<dbReference type="Gene3D" id="3.60.21.10">
    <property type="match status" value="1"/>
</dbReference>
<dbReference type="InterPro" id="IPR029052">
    <property type="entry name" value="Metallo-depent_PP-like"/>
</dbReference>
<evidence type="ECO:0000256" key="9">
    <source>
        <dbReference type="ARBA" id="ARBA00023180"/>
    </source>
</evidence>
<evidence type="ECO:0000256" key="5">
    <source>
        <dbReference type="ARBA" id="ARBA00022729"/>
    </source>
</evidence>
<evidence type="ECO:0000256" key="4">
    <source>
        <dbReference type="ARBA" id="ARBA00022723"/>
    </source>
</evidence>
<comment type="similarity">
    <text evidence="2 12">Belongs to the acid sphingomyelinase family.</text>
</comment>
<keyword evidence="17" id="KW-1185">Reference proteome</keyword>
<dbReference type="EMBL" id="CATQJL010000316">
    <property type="protein sequence ID" value="CAJ0607499.1"/>
    <property type="molecule type" value="Genomic_DNA"/>
</dbReference>
<dbReference type="FunFam" id="3.60.21.10:FF:000077">
    <property type="entry name" value="Sphingomyelin phosphodiesterase"/>
    <property type="match status" value="1"/>
</dbReference>
<evidence type="ECO:0000256" key="3">
    <source>
        <dbReference type="ARBA" id="ARBA00022525"/>
    </source>
</evidence>
<feature type="disulfide bond" evidence="14">
    <location>
        <begin position="26"/>
        <end position="37"/>
    </location>
</feature>
<dbReference type="Proteomes" id="UP001176961">
    <property type="component" value="Unassembled WGS sequence"/>
</dbReference>
<evidence type="ECO:0000256" key="11">
    <source>
        <dbReference type="ARBA" id="ARBA00047268"/>
    </source>
</evidence>
<dbReference type="GO" id="GO:0016020">
    <property type="term" value="C:membrane"/>
    <property type="evidence" value="ECO:0007669"/>
    <property type="project" value="GOC"/>
</dbReference>
<name>A0AA36HCE1_CYLNA</name>
<evidence type="ECO:0000256" key="8">
    <source>
        <dbReference type="ARBA" id="ARBA00023157"/>
    </source>
</evidence>
<dbReference type="GO" id="GO:0006685">
    <property type="term" value="P:sphingomyelin catabolic process"/>
    <property type="evidence" value="ECO:0007669"/>
    <property type="project" value="UniProtKB-UniRule"/>
</dbReference>
<evidence type="ECO:0000256" key="10">
    <source>
        <dbReference type="ARBA" id="ARBA00023295"/>
    </source>
</evidence>
<feature type="disulfide bond" evidence="14">
    <location>
        <begin position="143"/>
        <end position="162"/>
    </location>
</feature>
<feature type="disulfide bond" evidence="14">
    <location>
        <begin position="297"/>
        <end position="345"/>
    </location>
</feature>
<sequence>MVTDFSLIVKWDKSEPVILEFATIICKLAAKQSWVVCNGISGQFKDEFFYVFRRMSDESPSRICGLLLNECADPDDITEAGWEVELPPKPSPELLELIEERRPKHTVKNGSSRHLRVLQLSDLHVDFEYVPGSEADCDLPVCCRQETHPSKAAGYWGIVGKCDIPYRTFENMLQHINATHEIDYIMMSGDFINHFDWSYSVETHVAALKNLSSLIRHYFPVTPTYWAIGNHEGVPVNSFAPHFVDERFWPIWLYEEFEKMSSPWLTSDASKAVLYRGSYAVQVTEGLRLISLNSGFCETTNFFLYLNQSDPDGTMTWFVAELFKAEIAGDSVHVLSHIPPGDGECLEGWSRNYYRIVQRFANTITGQFFGHVHTDYFTVFYEDMHDTSSTPIGVLYATPSATTFANLNPAYRIYEVDYTDRFKVADIKNYYADVSKANETHPPNWKMMYSAKAEYNLPDLSPASWNKLIKSIYTHKNVTKRFVRNAFRVKDPECDGLCQSELLCSLRMGHHNASLYCPENRVLPRISKIDFERIIFPKGSWLPPERTQWDFSKFQAVIKRYPKLIHNSAFSLRATVKGRTGSGSA</sequence>
<reference evidence="16" key="1">
    <citation type="submission" date="2023-07" db="EMBL/GenBank/DDBJ databases">
        <authorList>
            <consortium name="CYATHOMIX"/>
        </authorList>
    </citation>
    <scope>NUCLEOTIDE SEQUENCE</scope>
    <source>
        <strain evidence="16">N/A</strain>
    </source>
</reference>
<feature type="disulfide bond" evidence="14">
    <location>
        <begin position="137"/>
        <end position="142"/>
    </location>
</feature>
<dbReference type="GO" id="GO:0005615">
    <property type="term" value="C:extracellular space"/>
    <property type="evidence" value="ECO:0007669"/>
    <property type="project" value="TreeGrafter"/>
</dbReference>
<feature type="disulfide bond" evidence="14">
    <location>
        <begin position="494"/>
        <end position="498"/>
    </location>
</feature>
<dbReference type="InterPro" id="IPR045473">
    <property type="entry name" value="ASM_C"/>
</dbReference>
<dbReference type="GO" id="GO:0046513">
    <property type="term" value="P:ceramide biosynthetic process"/>
    <property type="evidence" value="ECO:0007669"/>
    <property type="project" value="TreeGrafter"/>
</dbReference>
<dbReference type="InterPro" id="IPR011160">
    <property type="entry name" value="Sphingomy_PDE"/>
</dbReference>
<evidence type="ECO:0000256" key="14">
    <source>
        <dbReference type="PIRSR" id="PIRSR000948-2"/>
    </source>
</evidence>
<proteinExistence type="inferred from homology"/>
<dbReference type="GO" id="GO:0061750">
    <property type="term" value="F:acid sphingomyelin phosphodiesterase activity"/>
    <property type="evidence" value="ECO:0007669"/>
    <property type="project" value="TreeGrafter"/>
</dbReference>
<comment type="cofactor">
    <cofactor evidence="13">
        <name>Zn(2+)</name>
        <dbReference type="ChEBI" id="CHEBI:29105"/>
    </cofactor>
    <text evidence="13">Binds 2 Zn(2+) ions per subunit.</text>
</comment>
<evidence type="ECO:0000256" key="6">
    <source>
        <dbReference type="ARBA" id="ARBA00022801"/>
    </source>
</evidence>
<evidence type="ECO:0000313" key="17">
    <source>
        <dbReference type="Proteomes" id="UP001176961"/>
    </source>
</evidence>
<dbReference type="PIRSF" id="PIRSF000948">
    <property type="entry name" value="Sphingomy_PDE"/>
    <property type="match status" value="1"/>
</dbReference>
<keyword evidence="8 14" id="KW-1015">Disulfide bond</keyword>
<feature type="binding site" evidence="13">
    <location>
        <position position="190"/>
    </location>
    <ligand>
        <name>Zn(2+)</name>
        <dbReference type="ChEBI" id="CHEBI:29105"/>
        <label>2</label>
    </ligand>
</feature>
<dbReference type="GO" id="GO:0005764">
    <property type="term" value="C:lysosome"/>
    <property type="evidence" value="ECO:0007669"/>
    <property type="project" value="TreeGrafter"/>
</dbReference>
<feature type="binding site" evidence="13">
    <location>
        <position position="190"/>
    </location>
    <ligand>
        <name>Zn(2+)</name>
        <dbReference type="ChEBI" id="CHEBI:29105"/>
        <label>1</label>
    </ligand>
</feature>
<keyword evidence="5" id="KW-0732">Signal</keyword>
<keyword evidence="9" id="KW-0325">Glycoprotein</keyword>
<dbReference type="EC" id="3.1.4.12" evidence="12"/>
<keyword evidence="7 13" id="KW-0862">Zinc</keyword>
<comment type="caution">
    <text evidence="16">The sequence shown here is derived from an EMBL/GenBank/DDBJ whole genome shotgun (WGS) entry which is preliminary data.</text>
</comment>
<comment type="subcellular location">
    <subcellularLocation>
        <location evidence="1">Secreted</location>
    </subcellularLocation>
</comment>
<comment type="function">
    <text evidence="12">Converts sphingomyelin to ceramide.</text>
</comment>
<dbReference type="AlphaFoldDB" id="A0AA36HCE1"/>
<evidence type="ECO:0000256" key="13">
    <source>
        <dbReference type="PIRSR" id="PIRSR000948-1"/>
    </source>
</evidence>
<comment type="catalytic activity">
    <reaction evidence="11">
        <text>a sphingomyelin + H2O = phosphocholine + an N-acylsphing-4-enine + H(+)</text>
        <dbReference type="Rhea" id="RHEA:19253"/>
        <dbReference type="ChEBI" id="CHEBI:15377"/>
        <dbReference type="ChEBI" id="CHEBI:15378"/>
        <dbReference type="ChEBI" id="CHEBI:17636"/>
        <dbReference type="ChEBI" id="CHEBI:52639"/>
        <dbReference type="ChEBI" id="CHEBI:295975"/>
        <dbReference type="EC" id="3.1.4.12"/>
    </reaction>
    <physiologicalReaction direction="left-to-right" evidence="11">
        <dbReference type="Rhea" id="RHEA:19254"/>
    </physiologicalReaction>
</comment>
<dbReference type="GO" id="GO:0046872">
    <property type="term" value="F:metal ion binding"/>
    <property type="evidence" value="ECO:0007669"/>
    <property type="project" value="UniProtKB-KW"/>
</dbReference>
<evidence type="ECO:0000256" key="7">
    <source>
        <dbReference type="ARBA" id="ARBA00022833"/>
    </source>
</evidence>
<organism evidence="16 17">
    <name type="scientific">Cylicocyclus nassatus</name>
    <name type="common">Nematode worm</name>
    <dbReference type="NCBI Taxonomy" id="53992"/>
    <lineage>
        <taxon>Eukaryota</taxon>
        <taxon>Metazoa</taxon>
        <taxon>Ecdysozoa</taxon>
        <taxon>Nematoda</taxon>
        <taxon>Chromadorea</taxon>
        <taxon>Rhabditida</taxon>
        <taxon>Rhabditina</taxon>
        <taxon>Rhabditomorpha</taxon>
        <taxon>Strongyloidea</taxon>
        <taxon>Strongylidae</taxon>
        <taxon>Cylicocyclus</taxon>
    </lineage>
</organism>
<feature type="binding site" evidence="13">
    <location>
        <position position="373"/>
    </location>
    <ligand>
        <name>Zn(2+)</name>
        <dbReference type="ChEBI" id="CHEBI:29105"/>
        <label>1</label>
    </ligand>
</feature>
<feature type="binding site" evidence="13">
    <location>
        <position position="230"/>
    </location>
    <ligand>
        <name>Zn(2+)</name>
        <dbReference type="ChEBI" id="CHEBI:29105"/>
        <label>2</label>
    </ligand>
</feature>
<protein>
    <recommendedName>
        <fullName evidence="12">Sphingomyelin phosphodiesterase</fullName>
        <ecNumber evidence="12">3.1.4.12</ecNumber>
    </recommendedName>
</protein>
<feature type="binding site" evidence="13">
    <location>
        <position position="371"/>
    </location>
    <ligand>
        <name>Zn(2+)</name>
        <dbReference type="ChEBI" id="CHEBI:29105"/>
        <label>2</label>
    </ligand>
</feature>
<feature type="binding site" evidence="13">
    <location>
        <position position="124"/>
    </location>
    <ligand>
        <name>Zn(2+)</name>
        <dbReference type="ChEBI" id="CHEBI:29105"/>
        <label>1</label>
    </ligand>
</feature>
<evidence type="ECO:0000256" key="12">
    <source>
        <dbReference type="PIRNR" id="PIRNR000948"/>
    </source>
</evidence>
<dbReference type="Pfam" id="PF00149">
    <property type="entry name" value="Metallophos"/>
    <property type="match status" value="1"/>
</dbReference>
<feature type="binding site" evidence="13">
    <location>
        <position position="337"/>
    </location>
    <ligand>
        <name>Zn(2+)</name>
        <dbReference type="ChEBI" id="CHEBI:29105"/>
        <label>2</label>
    </ligand>
</feature>
<dbReference type="PANTHER" id="PTHR10340">
    <property type="entry name" value="SPHINGOMYELIN PHOSPHODIESTERASE"/>
    <property type="match status" value="1"/>
</dbReference>
<dbReference type="InterPro" id="IPR004843">
    <property type="entry name" value="Calcineurin-like_PHP"/>
</dbReference>
<dbReference type="PANTHER" id="PTHR10340:SF34">
    <property type="entry name" value="SPHINGOMYELIN PHOSPHODIESTERASE"/>
    <property type="match status" value="1"/>
</dbReference>
<keyword evidence="3" id="KW-0964">Secreted</keyword>
<evidence type="ECO:0000259" key="15">
    <source>
        <dbReference type="PROSITE" id="PS50015"/>
    </source>
</evidence>
<keyword evidence="6 12" id="KW-0378">Hydrolase</keyword>
<evidence type="ECO:0000256" key="2">
    <source>
        <dbReference type="ARBA" id="ARBA00008234"/>
    </source>
</evidence>
<evidence type="ECO:0000313" key="16">
    <source>
        <dbReference type="EMBL" id="CAJ0607499.1"/>
    </source>
</evidence>
<dbReference type="SUPFAM" id="SSF56300">
    <property type="entry name" value="Metallo-dependent phosphatases"/>
    <property type="match status" value="1"/>
</dbReference>
<keyword evidence="10 12" id="KW-0326">Glycosidase</keyword>
<feature type="domain" description="Saposin B-type" evidence="15">
    <location>
        <begin position="1"/>
        <end position="75"/>
    </location>
</feature>
<accession>A0AA36HCE1</accession>
<feature type="binding site" evidence="13">
    <location>
        <position position="122"/>
    </location>
    <ligand>
        <name>Zn(2+)</name>
        <dbReference type="ChEBI" id="CHEBI:29105"/>
        <label>1</label>
    </ligand>
</feature>
<dbReference type="GO" id="GO:0016798">
    <property type="term" value="F:hydrolase activity, acting on glycosyl bonds"/>
    <property type="evidence" value="ECO:0007669"/>
    <property type="project" value="UniProtKB-KW"/>
</dbReference>
<evidence type="ECO:0000256" key="1">
    <source>
        <dbReference type="ARBA" id="ARBA00004613"/>
    </source>
</evidence>
<dbReference type="InterPro" id="IPR041805">
    <property type="entry name" value="ASMase/PPN1_MPP"/>
</dbReference>
<dbReference type="PROSITE" id="PS50015">
    <property type="entry name" value="SAP_B"/>
    <property type="match status" value="1"/>
</dbReference>